<protein>
    <submittedName>
        <fullName evidence="2">Uncharacterized protein</fullName>
    </submittedName>
</protein>
<dbReference type="EMBL" id="JAHRHJ020000010">
    <property type="protein sequence ID" value="KAH9297738.1"/>
    <property type="molecule type" value="Genomic_DNA"/>
</dbReference>
<feature type="region of interest" description="Disordered" evidence="1">
    <location>
        <begin position="1"/>
        <end position="31"/>
    </location>
</feature>
<name>A0AA38CJ65_TAXCH</name>
<evidence type="ECO:0000313" key="3">
    <source>
        <dbReference type="Proteomes" id="UP000824469"/>
    </source>
</evidence>
<proteinExistence type="predicted"/>
<comment type="caution">
    <text evidence="2">The sequence shown here is derived from an EMBL/GenBank/DDBJ whole genome shotgun (WGS) entry which is preliminary data.</text>
</comment>
<accession>A0AA38CJ65</accession>
<sequence length="112" mass="12310">GEQEVGTRDEMTTINPQEQSQEHHQTVSPSIFPLPLDDVQPVIAEDADVFGTSGIGRICFSYCSNDSRELRSNPATTSHQHGTAEIQENLALITSLLRVTYWGQCVSHPVTS</sequence>
<reference evidence="2 3" key="1">
    <citation type="journal article" date="2021" name="Nat. Plants">
        <title>The Taxus genome provides insights into paclitaxel biosynthesis.</title>
        <authorList>
            <person name="Xiong X."/>
            <person name="Gou J."/>
            <person name="Liao Q."/>
            <person name="Li Y."/>
            <person name="Zhou Q."/>
            <person name="Bi G."/>
            <person name="Li C."/>
            <person name="Du R."/>
            <person name="Wang X."/>
            <person name="Sun T."/>
            <person name="Guo L."/>
            <person name="Liang H."/>
            <person name="Lu P."/>
            <person name="Wu Y."/>
            <person name="Zhang Z."/>
            <person name="Ro D.K."/>
            <person name="Shang Y."/>
            <person name="Huang S."/>
            <person name="Yan J."/>
        </authorList>
    </citation>
    <scope>NUCLEOTIDE SEQUENCE [LARGE SCALE GENOMIC DNA]</scope>
    <source>
        <strain evidence="2">Ta-2019</strain>
    </source>
</reference>
<dbReference type="Proteomes" id="UP000824469">
    <property type="component" value="Unassembled WGS sequence"/>
</dbReference>
<feature type="compositionally biased region" description="Basic and acidic residues" evidence="1">
    <location>
        <begin position="1"/>
        <end position="11"/>
    </location>
</feature>
<feature type="non-terminal residue" evidence="2">
    <location>
        <position position="1"/>
    </location>
</feature>
<organism evidence="2 3">
    <name type="scientific">Taxus chinensis</name>
    <name type="common">Chinese yew</name>
    <name type="synonym">Taxus wallichiana var. chinensis</name>
    <dbReference type="NCBI Taxonomy" id="29808"/>
    <lineage>
        <taxon>Eukaryota</taxon>
        <taxon>Viridiplantae</taxon>
        <taxon>Streptophyta</taxon>
        <taxon>Embryophyta</taxon>
        <taxon>Tracheophyta</taxon>
        <taxon>Spermatophyta</taxon>
        <taxon>Pinopsida</taxon>
        <taxon>Pinidae</taxon>
        <taxon>Conifers II</taxon>
        <taxon>Cupressales</taxon>
        <taxon>Taxaceae</taxon>
        <taxon>Taxus</taxon>
    </lineage>
</organism>
<gene>
    <name evidence="2" type="ORF">KI387_029420</name>
</gene>
<keyword evidence="3" id="KW-1185">Reference proteome</keyword>
<evidence type="ECO:0000256" key="1">
    <source>
        <dbReference type="SAM" id="MobiDB-lite"/>
    </source>
</evidence>
<dbReference type="AlphaFoldDB" id="A0AA38CJ65"/>
<evidence type="ECO:0000313" key="2">
    <source>
        <dbReference type="EMBL" id="KAH9297738.1"/>
    </source>
</evidence>